<name>A0ABQ8C4Q2_BRANA</name>
<dbReference type="Proteomes" id="UP000824890">
    <property type="component" value="Unassembled WGS sequence"/>
</dbReference>
<evidence type="ECO:0000256" key="3">
    <source>
        <dbReference type="ARBA" id="ARBA00022664"/>
    </source>
</evidence>
<evidence type="ECO:0000256" key="1">
    <source>
        <dbReference type="ARBA" id="ARBA00004123"/>
    </source>
</evidence>
<dbReference type="PANTHER" id="PTHR15217:SF0">
    <property type="entry name" value="PRE-MRNA-SPLICING REGULATOR WTAP"/>
    <property type="match status" value="1"/>
</dbReference>
<dbReference type="Pfam" id="PF17098">
    <property type="entry name" value="Wtap"/>
    <property type="match status" value="1"/>
</dbReference>
<evidence type="ECO:0008006" key="10">
    <source>
        <dbReference type="Google" id="ProtNLM"/>
    </source>
</evidence>
<keyword evidence="3" id="KW-0507">mRNA processing</keyword>
<dbReference type="EMBL" id="JAGKQM010000009">
    <property type="protein sequence ID" value="KAH0912050.1"/>
    <property type="molecule type" value="Genomic_DNA"/>
</dbReference>
<dbReference type="InterPro" id="IPR033757">
    <property type="entry name" value="WTAP"/>
</dbReference>
<feature type="coiled-coil region" evidence="6">
    <location>
        <begin position="235"/>
        <end position="304"/>
    </location>
</feature>
<evidence type="ECO:0000256" key="4">
    <source>
        <dbReference type="ARBA" id="ARBA00023187"/>
    </source>
</evidence>
<feature type="coiled-coil region" evidence="6">
    <location>
        <begin position="51"/>
        <end position="196"/>
    </location>
</feature>
<evidence type="ECO:0000256" key="2">
    <source>
        <dbReference type="ARBA" id="ARBA00010313"/>
    </source>
</evidence>
<feature type="region of interest" description="Disordered" evidence="7">
    <location>
        <begin position="1"/>
        <end position="44"/>
    </location>
</feature>
<reference evidence="8 9" key="1">
    <citation type="submission" date="2021-05" db="EMBL/GenBank/DDBJ databases">
        <title>Genome Assembly of Synthetic Allotetraploid Brassica napus Reveals Homoeologous Exchanges between Subgenomes.</title>
        <authorList>
            <person name="Davis J.T."/>
        </authorList>
    </citation>
    <scope>NUCLEOTIDE SEQUENCE [LARGE SCALE GENOMIC DNA]</scope>
    <source>
        <strain evidence="9">cv. Da-Ae</strain>
        <tissue evidence="8">Seedling</tissue>
    </source>
</reference>
<evidence type="ECO:0000256" key="6">
    <source>
        <dbReference type="SAM" id="Coils"/>
    </source>
</evidence>
<dbReference type="PANTHER" id="PTHR15217">
    <property type="entry name" value="WILMS' TUMOR 1-ASSOCIATING PROTEIN"/>
    <property type="match status" value="1"/>
</dbReference>
<sequence length="401" mass="45317">MDFPATNAAAGASGSKRSFDDLEDDEDDIFGSKKGRTEVEEDAPGVTTGVILQLRESLKNCEDELASCQNELESAKTEINKWKSAFQNESFVPAGKSPEPRFLIDYIQNLKSSERSLKEQLEIAKRKEASCIVQYAKREQEMAELKSAVRDLKSQLKPASMQARRLLLDPAIHEEFSRLKNLVEEKDKKIKELQDSYTAVTFTPLGVKGRMLMEKCKTLQEENEEIGRQAAEGKIHELAMKLSVQKSQNAELRKQFEGLFKHMEGLINDAERSNETVIILQDKLEEKEKELERVKKGMEEEVVADDVGDEAHDDEDPKEIDEHEIVTLWYRASEVLLGWTHYSTAVDIWDGEEAALFPVDLSFSSCFIFSGSFRLLGTPIEQQWPQNLALAPSLASDSSFS</sequence>
<dbReference type="InterPro" id="IPR011009">
    <property type="entry name" value="Kinase-like_dom_sf"/>
</dbReference>
<gene>
    <name evidence="8" type="ORF">HID58_035371</name>
</gene>
<evidence type="ECO:0000256" key="5">
    <source>
        <dbReference type="ARBA" id="ARBA00023242"/>
    </source>
</evidence>
<accession>A0ABQ8C4Q2</accession>
<comment type="subcellular location">
    <subcellularLocation>
        <location evidence="1">Nucleus</location>
    </subcellularLocation>
</comment>
<keyword evidence="5" id="KW-0539">Nucleus</keyword>
<evidence type="ECO:0000313" key="8">
    <source>
        <dbReference type="EMBL" id="KAH0912050.1"/>
    </source>
</evidence>
<comment type="similarity">
    <text evidence="2">Belongs to the fl(2)d family.</text>
</comment>
<comment type="caution">
    <text evidence="8">The sequence shown here is derived from an EMBL/GenBank/DDBJ whole genome shotgun (WGS) entry which is preliminary data.</text>
</comment>
<evidence type="ECO:0000313" key="9">
    <source>
        <dbReference type="Proteomes" id="UP000824890"/>
    </source>
</evidence>
<dbReference type="Gene3D" id="1.10.510.10">
    <property type="entry name" value="Transferase(Phosphotransferase) domain 1"/>
    <property type="match status" value="1"/>
</dbReference>
<keyword evidence="4" id="KW-0508">mRNA splicing</keyword>
<protein>
    <recommendedName>
        <fullName evidence="10">FKBP12-interacting protein of 37 kDa</fullName>
    </recommendedName>
</protein>
<dbReference type="SUPFAM" id="SSF56112">
    <property type="entry name" value="Protein kinase-like (PK-like)"/>
    <property type="match status" value="1"/>
</dbReference>
<keyword evidence="9" id="KW-1185">Reference proteome</keyword>
<proteinExistence type="inferred from homology"/>
<keyword evidence="6" id="KW-0175">Coiled coil</keyword>
<evidence type="ECO:0000256" key="7">
    <source>
        <dbReference type="SAM" id="MobiDB-lite"/>
    </source>
</evidence>
<organism evidence="8 9">
    <name type="scientific">Brassica napus</name>
    <name type="common">Rape</name>
    <dbReference type="NCBI Taxonomy" id="3708"/>
    <lineage>
        <taxon>Eukaryota</taxon>
        <taxon>Viridiplantae</taxon>
        <taxon>Streptophyta</taxon>
        <taxon>Embryophyta</taxon>
        <taxon>Tracheophyta</taxon>
        <taxon>Spermatophyta</taxon>
        <taxon>Magnoliopsida</taxon>
        <taxon>eudicotyledons</taxon>
        <taxon>Gunneridae</taxon>
        <taxon>Pentapetalae</taxon>
        <taxon>rosids</taxon>
        <taxon>malvids</taxon>
        <taxon>Brassicales</taxon>
        <taxon>Brassicaceae</taxon>
        <taxon>Brassiceae</taxon>
        <taxon>Brassica</taxon>
    </lineage>
</organism>